<evidence type="ECO:0000256" key="3">
    <source>
        <dbReference type="ARBA" id="ARBA00022679"/>
    </source>
</evidence>
<keyword evidence="4" id="KW-0479">Metal-binding</keyword>
<dbReference type="RefSeq" id="WP_185692817.1">
    <property type="nucleotide sequence ID" value="NZ_JACHVA010000082.1"/>
</dbReference>
<keyword evidence="5" id="KW-0460">Magnesium</keyword>
<proteinExistence type="inferred from homology"/>
<name>A0A7X1AY98_9BACT</name>
<sequence length="295" mass="31815">MDPKEFTERFENWRLQIEKEIDHRVPSADTEPTKLHSAMRHSLEAGGKRLRPVLVCAVAEAFSSKSNPLPAAAAIECLHTYTLIHDDLPAMDDSDLRRGRPTCHKAFGEAAAILAGDGLLTLTFQILGEGYPTDPALANNLVVDLATASGSLWLVGGQMDDIDNEGIPLDVPTLSSINRRKTGALIAAACIMGARIGGASAEQVETVRQFGVCLGEAFQVIDDILDFTATEEQTGKSSGRDEANGKVTLATLEGLDAARKRAEELTQQADHLLSQFSANTDFLSALVRWMADRSN</sequence>
<evidence type="ECO:0000256" key="5">
    <source>
        <dbReference type="ARBA" id="ARBA00022842"/>
    </source>
</evidence>
<dbReference type="PANTHER" id="PTHR43281">
    <property type="entry name" value="FARNESYL DIPHOSPHATE SYNTHASE"/>
    <property type="match status" value="1"/>
</dbReference>
<dbReference type="InterPro" id="IPR008949">
    <property type="entry name" value="Isoprenoid_synthase_dom_sf"/>
</dbReference>
<comment type="similarity">
    <text evidence="2 7">Belongs to the FPP/GGPP synthase family.</text>
</comment>
<dbReference type="NCBIfam" id="NF045485">
    <property type="entry name" value="FPPsyn"/>
    <property type="match status" value="1"/>
</dbReference>
<dbReference type="Gene3D" id="1.10.600.10">
    <property type="entry name" value="Farnesyl Diphosphate Synthase"/>
    <property type="match status" value="1"/>
</dbReference>
<dbReference type="PROSITE" id="PS00444">
    <property type="entry name" value="POLYPRENYL_SYNTHASE_2"/>
    <property type="match status" value="1"/>
</dbReference>
<reference evidence="8 9" key="1">
    <citation type="submission" date="2020-07" db="EMBL/GenBank/DDBJ databases">
        <authorList>
            <person name="Feng X."/>
        </authorList>
    </citation>
    <scope>NUCLEOTIDE SEQUENCE [LARGE SCALE GENOMIC DNA]</scope>
    <source>
        <strain evidence="8 9">JCM14086</strain>
    </source>
</reference>
<evidence type="ECO:0000256" key="6">
    <source>
        <dbReference type="ARBA" id="ARBA00023229"/>
    </source>
</evidence>
<keyword evidence="6" id="KW-0414">Isoprene biosynthesis</keyword>
<accession>A0A7X1AY98</accession>
<evidence type="ECO:0000256" key="1">
    <source>
        <dbReference type="ARBA" id="ARBA00001946"/>
    </source>
</evidence>
<organism evidence="8 9">
    <name type="scientific">Puniceicoccus vermicola</name>
    <dbReference type="NCBI Taxonomy" id="388746"/>
    <lineage>
        <taxon>Bacteria</taxon>
        <taxon>Pseudomonadati</taxon>
        <taxon>Verrucomicrobiota</taxon>
        <taxon>Opitutia</taxon>
        <taxon>Puniceicoccales</taxon>
        <taxon>Puniceicoccaceae</taxon>
        <taxon>Puniceicoccus</taxon>
    </lineage>
</organism>
<comment type="cofactor">
    <cofactor evidence="1">
        <name>Mg(2+)</name>
        <dbReference type="ChEBI" id="CHEBI:18420"/>
    </cofactor>
</comment>
<dbReference type="SUPFAM" id="SSF48576">
    <property type="entry name" value="Terpenoid synthases"/>
    <property type="match status" value="1"/>
</dbReference>
<comment type="caution">
    <text evidence="8">The sequence shown here is derived from an EMBL/GenBank/DDBJ whole genome shotgun (WGS) entry which is preliminary data.</text>
</comment>
<dbReference type="GO" id="GO:0005737">
    <property type="term" value="C:cytoplasm"/>
    <property type="evidence" value="ECO:0007669"/>
    <property type="project" value="UniProtKB-ARBA"/>
</dbReference>
<dbReference type="AlphaFoldDB" id="A0A7X1AY98"/>
<dbReference type="CDD" id="cd00685">
    <property type="entry name" value="Trans_IPPS_HT"/>
    <property type="match status" value="1"/>
</dbReference>
<dbReference type="PANTHER" id="PTHR43281:SF1">
    <property type="entry name" value="FARNESYL DIPHOSPHATE SYNTHASE"/>
    <property type="match status" value="1"/>
</dbReference>
<evidence type="ECO:0000313" key="9">
    <source>
        <dbReference type="Proteomes" id="UP000525652"/>
    </source>
</evidence>
<dbReference type="Proteomes" id="UP000525652">
    <property type="component" value="Unassembled WGS sequence"/>
</dbReference>
<dbReference type="InterPro" id="IPR033749">
    <property type="entry name" value="Polyprenyl_synt_CS"/>
</dbReference>
<keyword evidence="3 7" id="KW-0808">Transferase</keyword>
<evidence type="ECO:0000256" key="2">
    <source>
        <dbReference type="ARBA" id="ARBA00006706"/>
    </source>
</evidence>
<dbReference type="GO" id="GO:0004659">
    <property type="term" value="F:prenyltransferase activity"/>
    <property type="evidence" value="ECO:0007669"/>
    <property type="project" value="InterPro"/>
</dbReference>
<protein>
    <submittedName>
        <fullName evidence="8">Polyprenyl synthetase family protein</fullName>
    </submittedName>
</protein>
<evidence type="ECO:0000256" key="7">
    <source>
        <dbReference type="RuleBase" id="RU004466"/>
    </source>
</evidence>
<evidence type="ECO:0000256" key="4">
    <source>
        <dbReference type="ARBA" id="ARBA00022723"/>
    </source>
</evidence>
<dbReference type="GO" id="GO:0046872">
    <property type="term" value="F:metal ion binding"/>
    <property type="evidence" value="ECO:0007669"/>
    <property type="project" value="UniProtKB-KW"/>
</dbReference>
<dbReference type="PROSITE" id="PS00723">
    <property type="entry name" value="POLYPRENYL_SYNTHASE_1"/>
    <property type="match status" value="1"/>
</dbReference>
<dbReference type="Pfam" id="PF00348">
    <property type="entry name" value="polyprenyl_synt"/>
    <property type="match status" value="1"/>
</dbReference>
<dbReference type="SFLD" id="SFLDS00005">
    <property type="entry name" value="Isoprenoid_Synthase_Type_I"/>
    <property type="match status" value="1"/>
</dbReference>
<gene>
    <name evidence="8" type="ORF">H5P30_10045</name>
</gene>
<dbReference type="InterPro" id="IPR000092">
    <property type="entry name" value="Polyprenyl_synt"/>
</dbReference>
<dbReference type="InterPro" id="IPR053378">
    <property type="entry name" value="Prenyl_diphosphate_synthase"/>
</dbReference>
<dbReference type="SFLD" id="SFLDG01017">
    <property type="entry name" value="Polyprenyl_Transferase_Like"/>
    <property type="match status" value="1"/>
</dbReference>
<dbReference type="FunFam" id="1.10.600.10:FF:000001">
    <property type="entry name" value="Geranylgeranyl diphosphate synthase"/>
    <property type="match status" value="1"/>
</dbReference>
<dbReference type="GO" id="GO:0016114">
    <property type="term" value="P:terpenoid biosynthetic process"/>
    <property type="evidence" value="ECO:0007669"/>
    <property type="project" value="UniProtKB-ARBA"/>
</dbReference>
<dbReference type="EMBL" id="JACHVA010000082">
    <property type="protein sequence ID" value="MBC2602117.1"/>
    <property type="molecule type" value="Genomic_DNA"/>
</dbReference>
<keyword evidence="9" id="KW-1185">Reference proteome</keyword>
<evidence type="ECO:0000313" key="8">
    <source>
        <dbReference type="EMBL" id="MBC2602117.1"/>
    </source>
</evidence>